<dbReference type="PANTHER" id="PTHR27005:SF537">
    <property type="entry name" value="LYSM TYPE RECEPTOR KINASE"/>
    <property type="match status" value="1"/>
</dbReference>
<dbReference type="InterPro" id="IPR018392">
    <property type="entry name" value="LysM"/>
</dbReference>
<dbReference type="PROSITE" id="PS00107">
    <property type="entry name" value="PROTEIN_KINASE_ATP"/>
    <property type="match status" value="1"/>
</dbReference>
<gene>
    <name evidence="11" type="ORF">CITCOLO1_LOCUS20250</name>
</gene>
<dbReference type="InterPro" id="IPR056562">
    <property type="entry name" value="LysM2_CERK1_LYK3_4_5"/>
</dbReference>
<dbReference type="SUPFAM" id="SSF54106">
    <property type="entry name" value="LysM domain"/>
    <property type="match status" value="1"/>
</dbReference>
<evidence type="ECO:0000313" key="11">
    <source>
        <dbReference type="EMBL" id="CAK9327857.1"/>
    </source>
</evidence>
<dbReference type="Pfam" id="PF23472">
    <property type="entry name" value="LysM2_CERK1_LYK3_4_5"/>
    <property type="match status" value="1"/>
</dbReference>
<evidence type="ECO:0000256" key="5">
    <source>
        <dbReference type="ARBA" id="ARBA00047558"/>
    </source>
</evidence>
<protein>
    <submittedName>
        <fullName evidence="11">Uncharacterized protein</fullName>
    </submittedName>
</protein>
<dbReference type="InterPro" id="IPR056563">
    <property type="entry name" value="LysM3_LYK4_5"/>
</dbReference>
<organism evidence="11 12">
    <name type="scientific">Citrullus colocynthis</name>
    <name type="common">colocynth</name>
    <dbReference type="NCBI Taxonomy" id="252529"/>
    <lineage>
        <taxon>Eukaryota</taxon>
        <taxon>Viridiplantae</taxon>
        <taxon>Streptophyta</taxon>
        <taxon>Embryophyta</taxon>
        <taxon>Tracheophyta</taxon>
        <taxon>Spermatophyta</taxon>
        <taxon>Magnoliopsida</taxon>
        <taxon>eudicotyledons</taxon>
        <taxon>Gunneridae</taxon>
        <taxon>Pentapetalae</taxon>
        <taxon>rosids</taxon>
        <taxon>fabids</taxon>
        <taxon>Cucurbitales</taxon>
        <taxon>Cucurbitaceae</taxon>
        <taxon>Benincaseae</taxon>
        <taxon>Citrullus</taxon>
    </lineage>
</organism>
<reference evidence="11 12" key="1">
    <citation type="submission" date="2024-03" db="EMBL/GenBank/DDBJ databases">
        <authorList>
            <person name="Gkanogiannis A."/>
            <person name="Becerra Lopez-Lavalle L."/>
        </authorList>
    </citation>
    <scope>NUCLEOTIDE SEQUENCE [LARGE SCALE GENOMIC DNA]</scope>
</reference>
<sequence>MVVFCNCEGPFYQYTTEYNVKSGDSYEKIANDIFHGFTSCWMLRSKNLNFDSSSKVSIGRRIVVPLLCACPSEAQKSNGIEALAVYMVQSNDSIGSIAKDIGVEKETIFKANMLSNSSLVFPFTPLLVPLPPSFSHNYNNNQTVFLSREGETSFIPIIIILSSIGAVLALLCCVCCGCLGHRLLNKKRSRRLYQKKLFKQNGGLLLQQKLLEDNERVQIFTQEELEQATDNYNETRFLGQGGYGTVYKGILQDNNTVAIKRSKQIQANFIGQFINDVLILSRINHKNIVKLLGCCLETEFPLLVYEFVPNGTLSHHIHKKDHEESATISWKTRLRIASEVAGAISYIHSTASTPIFHRDIKSLNVLLDDNFSAKLSDFGTSRFFSYDQTHLTTEVQGTFGYIDPEYFRSSQYTEKSDVYSFGVLMVELLTGKKPVTFGKDEGENLLDYFISLEKANELVDILDAEVAKEEHMEVVKFVAQLTSKCLRTHGKERPTMKEVYLELEGLKQSQDCLPIFEENQSITTYSSHYSSETARFDF</sequence>
<evidence type="ECO:0000256" key="1">
    <source>
        <dbReference type="ARBA" id="ARBA00022679"/>
    </source>
</evidence>
<dbReference type="PROSITE" id="PS50011">
    <property type="entry name" value="PROTEIN_KINASE_DOM"/>
    <property type="match status" value="1"/>
</dbReference>
<keyword evidence="1" id="KW-0808">Transferase</keyword>
<dbReference type="InterPro" id="IPR008271">
    <property type="entry name" value="Ser/Thr_kinase_AS"/>
</dbReference>
<dbReference type="Proteomes" id="UP001642487">
    <property type="component" value="Chromosome 8"/>
</dbReference>
<keyword evidence="4 7" id="KW-0067">ATP-binding</keyword>
<dbReference type="PROSITE" id="PS51782">
    <property type="entry name" value="LYSM"/>
    <property type="match status" value="2"/>
</dbReference>
<evidence type="ECO:0000259" key="9">
    <source>
        <dbReference type="PROSITE" id="PS50011"/>
    </source>
</evidence>
<evidence type="ECO:0000256" key="6">
    <source>
        <dbReference type="ARBA" id="ARBA00047951"/>
    </source>
</evidence>
<keyword evidence="8" id="KW-0472">Membrane</keyword>
<dbReference type="PANTHER" id="PTHR27005">
    <property type="entry name" value="WALL-ASSOCIATED RECEPTOR KINASE-LIKE 21"/>
    <property type="match status" value="1"/>
</dbReference>
<feature type="binding site" evidence="7">
    <location>
        <position position="260"/>
    </location>
    <ligand>
        <name>ATP</name>
        <dbReference type="ChEBI" id="CHEBI:30616"/>
    </ligand>
</feature>
<feature type="domain" description="LysM" evidence="10">
    <location>
        <begin position="84"/>
        <end position="128"/>
    </location>
</feature>
<dbReference type="Gene3D" id="3.10.350.10">
    <property type="entry name" value="LysM domain"/>
    <property type="match status" value="1"/>
</dbReference>
<evidence type="ECO:0000259" key="10">
    <source>
        <dbReference type="PROSITE" id="PS51782"/>
    </source>
</evidence>
<evidence type="ECO:0000256" key="7">
    <source>
        <dbReference type="PROSITE-ProRule" id="PRU10141"/>
    </source>
</evidence>
<dbReference type="InterPro" id="IPR036779">
    <property type="entry name" value="LysM_dom_sf"/>
</dbReference>
<dbReference type="CDD" id="cd14066">
    <property type="entry name" value="STKc_IRAK"/>
    <property type="match status" value="1"/>
</dbReference>
<keyword evidence="8" id="KW-0812">Transmembrane</keyword>
<dbReference type="SMART" id="SM00220">
    <property type="entry name" value="S_TKc"/>
    <property type="match status" value="1"/>
</dbReference>
<feature type="transmembrane region" description="Helical" evidence="8">
    <location>
        <begin position="154"/>
        <end position="180"/>
    </location>
</feature>
<keyword evidence="8" id="KW-1133">Transmembrane helix</keyword>
<keyword evidence="12" id="KW-1185">Reference proteome</keyword>
<keyword evidence="3" id="KW-0418">Kinase</keyword>
<dbReference type="InterPro" id="IPR045274">
    <property type="entry name" value="WAK-like"/>
</dbReference>
<accession>A0ABP0Z4Z6</accession>
<proteinExistence type="predicted"/>
<dbReference type="SUPFAM" id="SSF56112">
    <property type="entry name" value="Protein kinase-like (PK-like)"/>
    <property type="match status" value="1"/>
</dbReference>
<dbReference type="EMBL" id="OZ021742">
    <property type="protein sequence ID" value="CAK9327857.1"/>
    <property type="molecule type" value="Genomic_DNA"/>
</dbReference>
<comment type="catalytic activity">
    <reaction evidence="5">
        <text>L-seryl-[protein] + ATP = O-phospho-L-seryl-[protein] + ADP + H(+)</text>
        <dbReference type="Rhea" id="RHEA:17989"/>
        <dbReference type="Rhea" id="RHEA-COMP:9863"/>
        <dbReference type="Rhea" id="RHEA-COMP:11604"/>
        <dbReference type="ChEBI" id="CHEBI:15378"/>
        <dbReference type="ChEBI" id="CHEBI:29999"/>
        <dbReference type="ChEBI" id="CHEBI:30616"/>
        <dbReference type="ChEBI" id="CHEBI:83421"/>
        <dbReference type="ChEBI" id="CHEBI:456216"/>
    </reaction>
</comment>
<dbReference type="CDD" id="cd00118">
    <property type="entry name" value="LysM"/>
    <property type="match status" value="1"/>
</dbReference>
<dbReference type="Gene3D" id="3.30.200.20">
    <property type="entry name" value="Phosphorylase Kinase, domain 1"/>
    <property type="match status" value="1"/>
</dbReference>
<evidence type="ECO:0000313" key="12">
    <source>
        <dbReference type="Proteomes" id="UP001642487"/>
    </source>
</evidence>
<feature type="domain" description="LysM" evidence="10">
    <location>
        <begin position="16"/>
        <end position="64"/>
    </location>
</feature>
<dbReference type="Gene3D" id="1.10.510.10">
    <property type="entry name" value="Transferase(Phosphotransferase) domain 1"/>
    <property type="match status" value="1"/>
</dbReference>
<dbReference type="Pfam" id="PF23473">
    <property type="entry name" value="LysM3_LYK4_5"/>
    <property type="match status" value="1"/>
</dbReference>
<evidence type="ECO:0000256" key="2">
    <source>
        <dbReference type="ARBA" id="ARBA00022741"/>
    </source>
</evidence>
<dbReference type="InterPro" id="IPR000719">
    <property type="entry name" value="Prot_kinase_dom"/>
</dbReference>
<evidence type="ECO:0000256" key="8">
    <source>
        <dbReference type="SAM" id="Phobius"/>
    </source>
</evidence>
<keyword evidence="2 7" id="KW-0547">Nucleotide-binding</keyword>
<dbReference type="SMART" id="SM00257">
    <property type="entry name" value="LysM"/>
    <property type="match status" value="2"/>
</dbReference>
<dbReference type="InterPro" id="IPR017441">
    <property type="entry name" value="Protein_kinase_ATP_BS"/>
</dbReference>
<comment type="catalytic activity">
    <reaction evidence="6">
        <text>L-threonyl-[protein] + ATP = O-phospho-L-threonyl-[protein] + ADP + H(+)</text>
        <dbReference type="Rhea" id="RHEA:46608"/>
        <dbReference type="Rhea" id="RHEA-COMP:11060"/>
        <dbReference type="Rhea" id="RHEA-COMP:11605"/>
        <dbReference type="ChEBI" id="CHEBI:15378"/>
        <dbReference type="ChEBI" id="CHEBI:30013"/>
        <dbReference type="ChEBI" id="CHEBI:30616"/>
        <dbReference type="ChEBI" id="CHEBI:61977"/>
        <dbReference type="ChEBI" id="CHEBI:456216"/>
    </reaction>
</comment>
<evidence type="ECO:0000256" key="3">
    <source>
        <dbReference type="ARBA" id="ARBA00022777"/>
    </source>
</evidence>
<name>A0ABP0Z4Z6_9ROSI</name>
<dbReference type="Pfam" id="PF00069">
    <property type="entry name" value="Pkinase"/>
    <property type="match status" value="1"/>
</dbReference>
<evidence type="ECO:0000256" key="4">
    <source>
        <dbReference type="ARBA" id="ARBA00022840"/>
    </source>
</evidence>
<dbReference type="PROSITE" id="PS00108">
    <property type="entry name" value="PROTEIN_KINASE_ST"/>
    <property type="match status" value="1"/>
</dbReference>
<dbReference type="InterPro" id="IPR011009">
    <property type="entry name" value="Kinase-like_dom_sf"/>
</dbReference>
<feature type="domain" description="Protein kinase" evidence="9">
    <location>
        <begin position="232"/>
        <end position="516"/>
    </location>
</feature>